<dbReference type="PANTHER" id="PTHR32309:SF13">
    <property type="entry name" value="FERRIC ENTEROBACTIN TRANSPORT PROTEIN FEPE"/>
    <property type="match status" value="1"/>
</dbReference>
<dbReference type="AlphaFoldDB" id="E8X7S9"/>
<proteinExistence type="predicted"/>
<evidence type="ECO:0000313" key="2">
    <source>
        <dbReference type="Proteomes" id="UP000000343"/>
    </source>
</evidence>
<protein>
    <submittedName>
        <fullName evidence="1">Uncharacterized protein</fullName>
    </submittedName>
</protein>
<keyword evidence="1" id="KW-0614">Plasmid</keyword>
<dbReference type="eggNOG" id="COG0489">
    <property type="taxonomic scope" value="Bacteria"/>
</dbReference>
<dbReference type="PaxDb" id="1198114-AciX9_4583"/>
<dbReference type="Proteomes" id="UP000000343">
    <property type="component" value="Plasmid pACIX904"/>
</dbReference>
<dbReference type="InterPro" id="IPR050445">
    <property type="entry name" value="Bact_polysacc_biosynth/exp"/>
</dbReference>
<dbReference type="PANTHER" id="PTHR32309">
    <property type="entry name" value="TYROSINE-PROTEIN KINASE"/>
    <property type="match status" value="1"/>
</dbReference>
<gene>
    <name evidence="1" type="ordered locus">AciX9_4583</name>
</gene>
<dbReference type="Gene3D" id="3.40.50.300">
    <property type="entry name" value="P-loop containing nucleotide triphosphate hydrolases"/>
    <property type="match status" value="1"/>
</dbReference>
<geneLocation type="plasmid" evidence="1 2">
    <name>pACIX904</name>
</geneLocation>
<accession>E8X7S9</accession>
<dbReference type="GO" id="GO:0004713">
    <property type="term" value="F:protein tyrosine kinase activity"/>
    <property type="evidence" value="ECO:0007669"/>
    <property type="project" value="TreeGrafter"/>
</dbReference>
<dbReference type="KEGG" id="acm:AciX9_4583"/>
<dbReference type="SUPFAM" id="SSF52540">
    <property type="entry name" value="P-loop containing nucleoside triphosphate hydrolases"/>
    <property type="match status" value="1"/>
</dbReference>
<reference evidence="2" key="1">
    <citation type="submission" date="2011-01" db="EMBL/GenBank/DDBJ databases">
        <title>Complete sequence of plasmid4 of Acidobacterium sp. MP5ACTX9.</title>
        <authorList>
            <consortium name="US DOE Joint Genome Institute"/>
            <person name="Lucas S."/>
            <person name="Copeland A."/>
            <person name="Lapidus A."/>
            <person name="Cheng J.-F."/>
            <person name="Goodwin L."/>
            <person name="Pitluck S."/>
            <person name="Teshima H."/>
            <person name="Detter J.C."/>
            <person name="Han C."/>
            <person name="Tapia R."/>
            <person name="Land M."/>
            <person name="Hauser L."/>
            <person name="Kyrpides N."/>
            <person name="Ivanova N."/>
            <person name="Ovchinnikova G."/>
            <person name="Pagani I."/>
            <person name="Rawat S.R."/>
            <person name="Mannisto M."/>
            <person name="Haggblom M.M."/>
            <person name="Woyke T."/>
        </authorList>
    </citation>
    <scope>NUCLEOTIDE SEQUENCE [LARGE SCALE GENOMIC DNA]</scope>
    <source>
        <strain evidence="2">MP5ACTX9</strain>
        <plasmid evidence="2">Plasmid pACIX904</plasmid>
    </source>
</reference>
<organism evidence="2">
    <name type="scientific">Granulicella tundricola (strain ATCC BAA-1859 / DSM 23138 / MP5ACTX9)</name>
    <dbReference type="NCBI Taxonomy" id="1198114"/>
    <lineage>
        <taxon>Bacteria</taxon>
        <taxon>Pseudomonadati</taxon>
        <taxon>Acidobacteriota</taxon>
        <taxon>Terriglobia</taxon>
        <taxon>Terriglobales</taxon>
        <taxon>Acidobacteriaceae</taxon>
        <taxon>Granulicella</taxon>
    </lineage>
</organism>
<dbReference type="InterPro" id="IPR027417">
    <property type="entry name" value="P-loop_NTPase"/>
</dbReference>
<dbReference type="HOGENOM" id="CLU_1382420_0_0_0"/>
<dbReference type="EMBL" id="CP002484">
    <property type="protein sequence ID" value="ADW71513.1"/>
    <property type="molecule type" value="Genomic_DNA"/>
</dbReference>
<evidence type="ECO:0000313" key="1">
    <source>
        <dbReference type="EMBL" id="ADW71513.1"/>
    </source>
</evidence>
<sequence>MYQGLLHRIVERSNMDPTRGLSLAITSVNHGEGVSYVTKTLASALETMLIPKVLHISLSSLETVKHDPSEIYLTLERRSGRPEELPRLSQQDSSLMSGLWHRGMESRSGVVQHLCTHSNVVLIDCPPLREDNNTLSVAPVVDGVILVVQAGGTTTTDILFAERKIVAAGGTFEGYVLNKAQTVMPKWFYKHFAKRTR</sequence>
<keyword evidence="2" id="KW-1185">Reference proteome</keyword>
<dbReference type="GO" id="GO:0005886">
    <property type="term" value="C:plasma membrane"/>
    <property type="evidence" value="ECO:0007669"/>
    <property type="project" value="TreeGrafter"/>
</dbReference>
<name>E8X7S9_GRATM</name>